<keyword evidence="2" id="KW-1185">Reference proteome</keyword>
<protein>
    <submittedName>
        <fullName evidence="1">Uncharacterized protein</fullName>
    </submittedName>
</protein>
<accession>A0A6A6E5L5</accession>
<reference evidence="1" key="1">
    <citation type="journal article" date="2020" name="Stud. Mycol.">
        <title>101 Dothideomycetes genomes: a test case for predicting lifestyles and emergence of pathogens.</title>
        <authorList>
            <person name="Haridas S."/>
            <person name="Albert R."/>
            <person name="Binder M."/>
            <person name="Bloem J."/>
            <person name="Labutti K."/>
            <person name="Salamov A."/>
            <person name="Andreopoulos B."/>
            <person name="Baker S."/>
            <person name="Barry K."/>
            <person name="Bills G."/>
            <person name="Bluhm B."/>
            <person name="Cannon C."/>
            <person name="Castanera R."/>
            <person name="Culley D."/>
            <person name="Daum C."/>
            <person name="Ezra D."/>
            <person name="Gonzalez J."/>
            <person name="Henrissat B."/>
            <person name="Kuo A."/>
            <person name="Liang C."/>
            <person name="Lipzen A."/>
            <person name="Lutzoni F."/>
            <person name="Magnuson J."/>
            <person name="Mondo S."/>
            <person name="Nolan M."/>
            <person name="Ohm R."/>
            <person name="Pangilinan J."/>
            <person name="Park H.-J."/>
            <person name="Ramirez L."/>
            <person name="Alfaro M."/>
            <person name="Sun H."/>
            <person name="Tritt A."/>
            <person name="Yoshinaga Y."/>
            <person name="Zwiers L.-H."/>
            <person name="Turgeon B."/>
            <person name="Goodwin S."/>
            <person name="Spatafora J."/>
            <person name="Crous P."/>
            <person name="Grigoriev I."/>
        </authorList>
    </citation>
    <scope>NUCLEOTIDE SEQUENCE</scope>
    <source>
        <strain evidence="1">CBS 207.26</strain>
    </source>
</reference>
<proteinExistence type="predicted"/>
<evidence type="ECO:0000313" key="1">
    <source>
        <dbReference type="EMBL" id="KAF2186443.1"/>
    </source>
</evidence>
<dbReference type="EMBL" id="ML994629">
    <property type="protein sequence ID" value="KAF2186443.1"/>
    <property type="molecule type" value="Genomic_DNA"/>
</dbReference>
<gene>
    <name evidence="1" type="ORF">K469DRAFT_138412</name>
</gene>
<dbReference type="AlphaFoldDB" id="A0A6A6E5L5"/>
<organism evidence="1 2">
    <name type="scientific">Zopfia rhizophila CBS 207.26</name>
    <dbReference type="NCBI Taxonomy" id="1314779"/>
    <lineage>
        <taxon>Eukaryota</taxon>
        <taxon>Fungi</taxon>
        <taxon>Dikarya</taxon>
        <taxon>Ascomycota</taxon>
        <taxon>Pezizomycotina</taxon>
        <taxon>Dothideomycetes</taxon>
        <taxon>Dothideomycetes incertae sedis</taxon>
        <taxon>Zopfiaceae</taxon>
        <taxon>Zopfia</taxon>
    </lineage>
</organism>
<name>A0A6A6E5L5_9PEZI</name>
<sequence>MLSTKLLKTIKLLSFRLLLYWIIFVRSNSCCWKVCNMLSLKSFNSLKRCFSVLFPDLLTINGILKPFRTNLRCKDSSCCI</sequence>
<evidence type="ECO:0000313" key="2">
    <source>
        <dbReference type="Proteomes" id="UP000800200"/>
    </source>
</evidence>
<dbReference type="Proteomes" id="UP000800200">
    <property type="component" value="Unassembled WGS sequence"/>
</dbReference>